<dbReference type="GO" id="GO:0009134">
    <property type="term" value="P:nucleoside diphosphate catabolic process"/>
    <property type="evidence" value="ECO:0007669"/>
    <property type="project" value="TreeGrafter"/>
</dbReference>
<feature type="compositionally biased region" description="Polar residues" evidence="9">
    <location>
        <begin position="1"/>
        <end position="12"/>
    </location>
</feature>
<evidence type="ECO:0000256" key="5">
    <source>
        <dbReference type="ARBA" id="ARBA00038903"/>
    </source>
</evidence>
<feature type="binding site" evidence="7">
    <location>
        <begin position="296"/>
        <end position="300"/>
    </location>
    <ligand>
        <name>ATP</name>
        <dbReference type="ChEBI" id="CHEBI:30616"/>
    </ligand>
</feature>
<accession>A0A5C3N5S5</accession>
<keyword evidence="10" id="KW-0812">Transmembrane</keyword>
<feature type="region of interest" description="Disordered" evidence="9">
    <location>
        <begin position="1"/>
        <end position="25"/>
    </location>
</feature>
<comment type="similarity">
    <text evidence="2 8">Belongs to the GDA1/CD39 NTPase family.</text>
</comment>
<dbReference type="AlphaFoldDB" id="A0A5C3N5S5"/>
<evidence type="ECO:0000256" key="2">
    <source>
        <dbReference type="ARBA" id="ARBA00009283"/>
    </source>
</evidence>
<name>A0A5C3N5S5_9AGAM</name>
<comment type="function">
    <text evidence="4">After transfer of sugars to endogenous macromolecular acceptors, the enzyme converts nucleoside diphosphates to nucleoside monophosphates which in turn exit the Golgi lumen in a coupled antiporter reaction, allowing entry of additional nucleotide sugar from the cytosol.</text>
</comment>
<dbReference type="GO" id="GO:0017111">
    <property type="term" value="F:ribonucleoside triphosphate phosphatase activity"/>
    <property type="evidence" value="ECO:0007669"/>
    <property type="project" value="TreeGrafter"/>
</dbReference>
<evidence type="ECO:0000256" key="1">
    <source>
        <dbReference type="ARBA" id="ARBA00004323"/>
    </source>
</evidence>
<dbReference type="Gene3D" id="3.30.420.40">
    <property type="match status" value="1"/>
</dbReference>
<feature type="compositionally biased region" description="Polar residues" evidence="9">
    <location>
        <begin position="96"/>
        <end position="108"/>
    </location>
</feature>
<dbReference type="STRING" id="5364.A0A5C3N5S5"/>
<dbReference type="Gene3D" id="3.30.420.150">
    <property type="entry name" value="Exopolyphosphatase. Domain 2"/>
    <property type="match status" value="1"/>
</dbReference>
<dbReference type="GO" id="GO:0005524">
    <property type="term" value="F:ATP binding"/>
    <property type="evidence" value="ECO:0007669"/>
    <property type="project" value="UniProtKB-KW"/>
</dbReference>
<dbReference type="PANTHER" id="PTHR11782:SF83">
    <property type="entry name" value="GUANOSINE-DIPHOSPHATASE"/>
    <property type="match status" value="1"/>
</dbReference>
<keyword evidence="10" id="KW-0472">Membrane</keyword>
<keyword evidence="12" id="KW-1185">Reference proteome</keyword>
<evidence type="ECO:0000256" key="4">
    <source>
        <dbReference type="ARBA" id="ARBA00037742"/>
    </source>
</evidence>
<keyword evidence="3 8" id="KW-0378">Hydrolase</keyword>
<dbReference type="GO" id="GO:0004382">
    <property type="term" value="F:GDP phosphatase activity"/>
    <property type="evidence" value="ECO:0007669"/>
    <property type="project" value="UniProtKB-EC"/>
</dbReference>
<dbReference type="InterPro" id="IPR000407">
    <property type="entry name" value="GDA1_CD39_NTPase"/>
</dbReference>
<comment type="subcellular location">
    <subcellularLocation>
        <location evidence="1">Golgi apparatus membrane</location>
        <topology evidence="1">Single-pass type II membrane protein</topology>
    </subcellularLocation>
</comment>
<dbReference type="CDD" id="cd24040">
    <property type="entry name" value="ASKHA_NBD_GDA1"/>
    <property type="match status" value="1"/>
</dbReference>
<protein>
    <recommendedName>
        <fullName evidence="5">guanosine-diphosphatase</fullName>
        <ecNumber evidence="5">3.6.1.42</ecNumber>
    </recommendedName>
</protein>
<dbReference type="PANTHER" id="PTHR11782">
    <property type="entry name" value="ADENOSINE/GUANOSINE DIPHOSPHATASE"/>
    <property type="match status" value="1"/>
</dbReference>
<evidence type="ECO:0000256" key="7">
    <source>
        <dbReference type="PIRSR" id="PIRSR600407-2"/>
    </source>
</evidence>
<keyword evidence="7" id="KW-0067">ATP-binding</keyword>
<proteinExistence type="inferred from homology"/>
<evidence type="ECO:0000256" key="10">
    <source>
        <dbReference type="SAM" id="Phobius"/>
    </source>
</evidence>
<keyword evidence="7" id="KW-0547">Nucleotide-binding</keyword>
<dbReference type="Pfam" id="PF01150">
    <property type="entry name" value="GDA1_CD39"/>
    <property type="match status" value="1"/>
</dbReference>
<dbReference type="GO" id="GO:0045134">
    <property type="term" value="F:UDP phosphatase activity"/>
    <property type="evidence" value="ECO:0007669"/>
    <property type="project" value="TreeGrafter"/>
</dbReference>
<feature type="region of interest" description="Disordered" evidence="9">
    <location>
        <begin position="59"/>
        <end position="78"/>
    </location>
</feature>
<evidence type="ECO:0000256" key="8">
    <source>
        <dbReference type="RuleBase" id="RU003833"/>
    </source>
</evidence>
<reference evidence="11 12" key="1">
    <citation type="journal article" date="2019" name="Nat. Ecol. Evol.">
        <title>Megaphylogeny resolves global patterns of mushroom evolution.</title>
        <authorList>
            <person name="Varga T."/>
            <person name="Krizsan K."/>
            <person name="Foldi C."/>
            <person name="Dima B."/>
            <person name="Sanchez-Garcia M."/>
            <person name="Sanchez-Ramirez S."/>
            <person name="Szollosi G.J."/>
            <person name="Szarkandi J.G."/>
            <person name="Papp V."/>
            <person name="Albert L."/>
            <person name="Andreopoulos W."/>
            <person name="Angelini C."/>
            <person name="Antonin V."/>
            <person name="Barry K.W."/>
            <person name="Bougher N.L."/>
            <person name="Buchanan P."/>
            <person name="Buyck B."/>
            <person name="Bense V."/>
            <person name="Catcheside P."/>
            <person name="Chovatia M."/>
            <person name="Cooper J."/>
            <person name="Damon W."/>
            <person name="Desjardin D."/>
            <person name="Finy P."/>
            <person name="Geml J."/>
            <person name="Haridas S."/>
            <person name="Hughes K."/>
            <person name="Justo A."/>
            <person name="Karasinski D."/>
            <person name="Kautmanova I."/>
            <person name="Kiss B."/>
            <person name="Kocsube S."/>
            <person name="Kotiranta H."/>
            <person name="LaButti K.M."/>
            <person name="Lechner B.E."/>
            <person name="Liimatainen K."/>
            <person name="Lipzen A."/>
            <person name="Lukacs Z."/>
            <person name="Mihaltcheva S."/>
            <person name="Morgado L.N."/>
            <person name="Niskanen T."/>
            <person name="Noordeloos M.E."/>
            <person name="Ohm R.A."/>
            <person name="Ortiz-Santana B."/>
            <person name="Ovrebo C."/>
            <person name="Racz N."/>
            <person name="Riley R."/>
            <person name="Savchenko A."/>
            <person name="Shiryaev A."/>
            <person name="Soop K."/>
            <person name="Spirin V."/>
            <person name="Szebenyi C."/>
            <person name="Tomsovsky M."/>
            <person name="Tulloss R.E."/>
            <person name="Uehling J."/>
            <person name="Grigoriev I.V."/>
            <person name="Vagvolgyi C."/>
            <person name="Papp T."/>
            <person name="Martin F.M."/>
            <person name="Miettinen O."/>
            <person name="Hibbett D.S."/>
            <person name="Nagy L.G."/>
        </authorList>
    </citation>
    <scope>NUCLEOTIDE SEQUENCE [LARGE SCALE GENOMIC DNA]</scope>
    <source>
        <strain evidence="11 12">OMC1185</strain>
    </source>
</reference>
<sequence length="559" mass="61342">MSLSNLISPRSQNYERLEGGHGPSRAGGKRFAWRKFAIAAAVLIGLVLLFGPRERREKVLGGGTKTAPSPQPGMELEDDEFDIYPPVTRPKDNENRPTVAQPTTTSPSVARPTSYASDPDHLKTVYCTTPYKPGLPLVQYALMIDAGSTGSRIHIYKFNNCGPSAAYEYEVFKMTQPGLSSFAKAPAEAAGSLDVLMEEAVRTVPEALRKCSPIAVKATAGLRLLGAAESQAILDAVKARLTREYPFPLFGEDPVAIMDGKDEGVYAWITANYLLNTIRADSPTDVPPYAVLDLGGASTQIVFEPQFDSKPDSKLEEGDHKYELKFGSKTHTLYQHSYLGYGLMQARLSVHKLVNFMATYRGNEKNENSVVGNPCLAKGTKREVTLDSGADAQKVMMVGEDIGSFEGCNRIIELVMAKDAICETKPCSFNGVYQPSILDTFSNGKVLLLSYFYDRISPLLGPSTSTFDIATIATLASQVCEGKHSWEEHWGTEPSVMEELYDRPEYCLDLTFMHALLRLGYEFGKEQEVRIEKKIEGTELGWCLGASIAMVGGELTCRD</sequence>
<keyword evidence="10" id="KW-1133">Transmembrane helix</keyword>
<dbReference type="EC" id="3.6.1.42" evidence="5"/>
<gene>
    <name evidence="11" type="ORF">OE88DRAFT_1627860</name>
</gene>
<dbReference type="PROSITE" id="PS01238">
    <property type="entry name" value="GDA1_CD39_NTPASE"/>
    <property type="match status" value="1"/>
</dbReference>
<dbReference type="Proteomes" id="UP000305948">
    <property type="component" value="Unassembled WGS sequence"/>
</dbReference>
<evidence type="ECO:0000256" key="9">
    <source>
        <dbReference type="SAM" id="MobiDB-lite"/>
    </source>
</evidence>
<dbReference type="EMBL" id="ML213509">
    <property type="protein sequence ID" value="TFK52395.1"/>
    <property type="molecule type" value="Genomic_DNA"/>
</dbReference>
<feature type="active site" description="Proton acceptor" evidence="6">
    <location>
        <position position="263"/>
    </location>
</feature>
<dbReference type="OrthoDB" id="6372431at2759"/>
<organism evidence="11 12">
    <name type="scientific">Heliocybe sulcata</name>
    <dbReference type="NCBI Taxonomy" id="5364"/>
    <lineage>
        <taxon>Eukaryota</taxon>
        <taxon>Fungi</taxon>
        <taxon>Dikarya</taxon>
        <taxon>Basidiomycota</taxon>
        <taxon>Agaricomycotina</taxon>
        <taxon>Agaricomycetes</taxon>
        <taxon>Gloeophyllales</taxon>
        <taxon>Gloeophyllaceae</taxon>
        <taxon>Heliocybe</taxon>
    </lineage>
</organism>
<evidence type="ECO:0000313" key="12">
    <source>
        <dbReference type="Proteomes" id="UP000305948"/>
    </source>
</evidence>
<dbReference type="GO" id="GO:0006487">
    <property type="term" value="P:protein N-linked glycosylation"/>
    <property type="evidence" value="ECO:0007669"/>
    <property type="project" value="TreeGrafter"/>
</dbReference>
<evidence type="ECO:0000313" key="11">
    <source>
        <dbReference type="EMBL" id="TFK52395.1"/>
    </source>
</evidence>
<feature type="transmembrane region" description="Helical" evidence="10">
    <location>
        <begin position="31"/>
        <end position="50"/>
    </location>
</feature>
<dbReference type="GO" id="GO:0000139">
    <property type="term" value="C:Golgi membrane"/>
    <property type="evidence" value="ECO:0007669"/>
    <property type="project" value="UniProtKB-SubCell"/>
</dbReference>
<evidence type="ECO:0000256" key="3">
    <source>
        <dbReference type="ARBA" id="ARBA00022801"/>
    </source>
</evidence>
<evidence type="ECO:0000256" key="6">
    <source>
        <dbReference type="PIRSR" id="PIRSR600407-1"/>
    </source>
</evidence>
<feature type="region of interest" description="Disordered" evidence="9">
    <location>
        <begin position="83"/>
        <end position="116"/>
    </location>
</feature>